<dbReference type="PROSITE" id="PS51747">
    <property type="entry name" value="CYT_DCMP_DEAMINASES_2"/>
    <property type="match status" value="1"/>
</dbReference>
<evidence type="ECO:0000256" key="4">
    <source>
        <dbReference type="ARBA" id="ARBA00022723"/>
    </source>
</evidence>
<dbReference type="Pfam" id="PF14437">
    <property type="entry name" value="MafB19-deam"/>
    <property type="match status" value="1"/>
</dbReference>
<dbReference type="PANTHER" id="PTHR11079">
    <property type="entry name" value="CYTOSINE DEAMINASE FAMILY MEMBER"/>
    <property type="match status" value="1"/>
</dbReference>
<feature type="binding site" evidence="8">
    <location>
        <position position="96"/>
    </location>
    <ligand>
        <name>Zn(2+)</name>
        <dbReference type="ChEBI" id="CHEBI:29105"/>
        <note>catalytic</note>
    </ligand>
</feature>
<keyword evidence="3 8" id="KW-0819">tRNA processing</keyword>
<keyword evidence="11" id="KW-1185">Reference proteome</keyword>
<comment type="cofactor">
    <cofactor evidence="8">
        <name>Zn(2+)</name>
        <dbReference type="ChEBI" id="CHEBI:29105"/>
    </cofactor>
    <text evidence="8">Binds 1 zinc ion per subunit.</text>
</comment>
<dbReference type="EMBL" id="CP000100">
    <property type="protein sequence ID" value="ABB57886.1"/>
    <property type="molecule type" value="Genomic_DNA"/>
</dbReference>
<dbReference type="InterPro" id="IPR016192">
    <property type="entry name" value="APOBEC/CMP_deaminase_Zn-bd"/>
</dbReference>
<sequence>MAAPPPPSIANPEYETHHRWMTIAYEQAVIAGTAGEIPIGAVIVHQGHLLATGQNRRERDRDPCGHAEIIAIRAAAARIGDWRLSDCQLYVTLEPCPMCAGAIIQARLGQLIYAADDPKAGAIRSLLNLPDSPVSHHHLSVLAGILAEPCGQLLRDWFQQRRSRSTGE</sequence>
<protein>
    <recommendedName>
        <fullName evidence="8">tRNA-specific adenosine deaminase</fullName>
        <ecNumber evidence="8">3.5.4.33</ecNumber>
    </recommendedName>
</protein>
<feature type="binding site" evidence="8">
    <location>
        <position position="99"/>
    </location>
    <ligand>
        <name>Zn(2+)</name>
        <dbReference type="ChEBI" id="CHEBI:29105"/>
        <note>catalytic</note>
    </ligand>
</feature>
<dbReference type="BioCyc" id="SYNEL:SYNPCC7942_1856-MONOMER"/>
<accession>Q31M33</accession>
<dbReference type="PaxDb" id="1140-Synpcc7942_1856"/>
<comment type="catalytic activity">
    <reaction evidence="7 8">
        <text>adenosine(34) in tRNA + H2O + H(+) = inosine(34) in tRNA + NH4(+)</text>
        <dbReference type="Rhea" id="RHEA:43168"/>
        <dbReference type="Rhea" id="RHEA-COMP:10373"/>
        <dbReference type="Rhea" id="RHEA-COMP:10374"/>
        <dbReference type="ChEBI" id="CHEBI:15377"/>
        <dbReference type="ChEBI" id="CHEBI:15378"/>
        <dbReference type="ChEBI" id="CHEBI:28938"/>
        <dbReference type="ChEBI" id="CHEBI:74411"/>
        <dbReference type="ChEBI" id="CHEBI:82852"/>
        <dbReference type="EC" id="3.5.4.33"/>
    </reaction>
</comment>
<evidence type="ECO:0000256" key="3">
    <source>
        <dbReference type="ARBA" id="ARBA00022694"/>
    </source>
</evidence>
<dbReference type="InterPro" id="IPR028883">
    <property type="entry name" value="tRNA_aden_deaminase"/>
</dbReference>
<dbReference type="GO" id="GO:0008270">
    <property type="term" value="F:zinc ion binding"/>
    <property type="evidence" value="ECO:0007669"/>
    <property type="project" value="UniProtKB-UniRule"/>
</dbReference>
<dbReference type="GeneID" id="72430727"/>
<gene>
    <name evidence="8" type="primary">tadA</name>
    <name evidence="10" type="ordered locus">Synpcc7942_1856</name>
</gene>
<reference evidence="11" key="1">
    <citation type="submission" date="2005-08" db="EMBL/GenBank/DDBJ databases">
        <title>Complete sequence of chromosome 1 of Synechococcus elongatus PCC 7942.</title>
        <authorList>
            <consortium name="US DOE Joint Genome Institute"/>
            <person name="Copeland A."/>
            <person name="Lucas S."/>
            <person name="Lapidus A."/>
            <person name="Barry K."/>
            <person name="Detter J.C."/>
            <person name="Glavina T."/>
            <person name="Hammon N."/>
            <person name="Israni S."/>
            <person name="Pitluck S."/>
            <person name="Schmutz J."/>
            <person name="Larimer F."/>
            <person name="Land M."/>
            <person name="Kyrpides N."/>
            <person name="Lykidis A."/>
            <person name="Richardson P."/>
        </authorList>
    </citation>
    <scope>NUCLEOTIDE SEQUENCE [LARGE SCALE GENOMIC DNA]</scope>
    <source>
        <strain evidence="11">ATCC 33912 / PCC 7942 / FACHB-805</strain>
    </source>
</reference>
<comment type="similarity">
    <text evidence="1">Belongs to the cytidine and deoxycytidylate deaminase family. ADAT2 subfamily.</text>
</comment>
<evidence type="ECO:0000256" key="5">
    <source>
        <dbReference type="ARBA" id="ARBA00022801"/>
    </source>
</evidence>
<dbReference type="InterPro" id="IPR002125">
    <property type="entry name" value="CMP_dCMP_dom"/>
</dbReference>
<dbReference type="CDD" id="cd01285">
    <property type="entry name" value="nucleoside_deaminase"/>
    <property type="match status" value="1"/>
</dbReference>
<evidence type="ECO:0000256" key="6">
    <source>
        <dbReference type="ARBA" id="ARBA00022833"/>
    </source>
</evidence>
<keyword evidence="4 8" id="KW-0479">Metal-binding</keyword>
<dbReference type="InterPro" id="IPR016193">
    <property type="entry name" value="Cytidine_deaminase-like"/>
</dbReference>
<dbReference type="InterPro" id="IPR058535">
    <property type="entry name" value="MafB19-deam"/>
</dbReference>
<evidence type="ECO:0000256" key="7">
    <source>
        <dbReference type="ARBA" id="ARBA00048045"/>
    </source>
</evidence>
<dbReference type="eggNOG" id="COG0590">
    <property type="taxonomic scope" value="Bacteria"/>
</dbReference>
<proteinExistence type="inferred from homology"/>
<keyword evidence="5 8" id="KW-0378">Hydrolase</keyword>
<dbReference type="HOGENOM" id="CLU_025810_3_2_3"/>
<dbReference type="STRING" id="1140.Synpcc7942_1856"/>
<dbReference type="OrthoDB" id="9802676at2"/>
<dbReference type="KEGG" id="syf:Synpcc7942_1856"/>
<comment type="function">
    <text evidence="8">Catalyzes the deamination of adenosine to inosine at the wobble position 34 of tRNA(Arg2).</text>
</comment>
<evidence type="ECO:0000256" key="8">
    <source>
        <dbReference type="HAMAP-Rule" id="MF_00972"/>
    </source>
</evidence>
<evidence type="ECO:0000256" key="2">
    <source>
        <dbReference type="ARBA" id="ARBA00011738"/>
    </source>
</evidence>
<dbReference type="PROSITE" id="PS00903">
    <property type="entry name" value="CYT_DCMP_DEAMINASES_1"/>
    <property type="match status" value="1"/>
</dbReference>
<evidence type="ECO:0000256" key="1">
    <source>
        <dbReference type="ARBA" id="ARBA00010669"/>
    </source>
</evidence>
<comment type="subunit">
    <text evidence="2 8">Homodimer.</text>
</comment>
<dbReference type="GO" id="GO:0002100">
    <property type="term" value="P:tRNA wobble adenosine to inosine editing"/>
    <property type="evidence" value="ECO:0007669"/>
    <property type="project" value="UniProtKB-UniRule"/>
</dbReference>
<dbReference type="SUPFAM" id="SSF53927">
    <property type="entry name" value="Cytidine deaminase-like"/>
    <property type="match status" value="1"/>
</dbReference>
<feature type="domain" description="CMP/dCMP-type deaminase" evidence="9">
    <location>
        <begin position="15"/>
        <end position="126"/>
    </location>
</feature>
<dbReference type="GO" id="GO:0052717">
    <property type="term" value="F:tRNA-specific adenosine-34 deaminase activity"/>
    <property type="evidence" value="ECO:0007669"/>
    <property type="project" value="UniProtKB-UniRule"/>
</dbReference>
<dbReference type="PANTHER" id="PTHR11079:SF202">
    <property type="entry name" value="TRNA-SPECIFIC ADENOSINE DEAMINASE"/>
    <property type="match status" value="1"/>
</dbReference>
<feature type="active site" description="Proton donor" evidence="8">
    <location>
        <position position="68"/>
    </location>
</feature>
<name>Q31M33_SYNE7</name>
<dbReference type="Proteomes" id="UP000889800">
    <property type="component" value="Chromosome"/>
</dbReference>
<dbReference type="Gene3D" id="3.40.140.10">
    <property type="entry name" value="Cytidine Deaminase, domain 2"/>
    <property type="match status" value="1"/>
</dbReference>
<evidence type="ECO:0000259" key="9">
    <source>
        <dbReference type="PROSITE" id="PS51747"/>
    </source>
</evidence>
<keyword evidence="6 8" id="KW-0862">Zinc</keyword>
<dbReference type="RefSeq" id="WP_011378220.1">
    <property type="nucleotide sequence ID" value="NC_007604.1"/>
</dbReference>
<organism evidence="10 11">
    <name type="scientific">Synechococcus elongatus (strain ATCC 33912 / PCC 7942 / FACHB-805)</name>
    <name type="common">Anacystis nidulans R2</name>
    <dbReference type="NCBI Taxonomy" id="1140"/>
    <lineage>
        <taxon>Bacteria</taxon>
        <taxon>Bacillati</taxon>
        <taxon>Cyanobacteriota</taxon>
        <taxon>Cyanophyceae</taxon>
        <taxon>Synechococcales</taxon>
        <taxon>Synechococcaceae</taxon>
        <taxon>Synechococcus</taxon>
    </lineage>
</organism>
<evidence type="ECO:0000313" key="10">
    <source>
        <dbReference type="EMBL" id="ABB57886.1"/>
    </source>
</evidence>
<dbReference type="FunFam" id="3.40.140.10:FF:000005">
    <property type="entry name" value="tRNA-specific adenosine deaminase"/>
    <property type="match status" value="1"/>
</dbReference>
<evidence type="ECO:0000313" key="11">
    <source>
        <dbReference type="Proteomes" id="UP000889800"/>
    </source>
</evidence>
<dbReference type="HAMAP" id="MF_00972">
    <property type="entry name" value="tRNA_aden_deaminase"/>
    <property type="match status" value="1"/>
</dbReference>
<dbReference type="AlphaFoldDB" id="Q31M33"/>
<feature type="binding site" evidence="8">
    <location>
        <position position="66"/>
    </location>
    <ligand>
        <name>Zn(2+)</name>
        <dbReference type="ChEBI" id="CHEBI:29105"/>
        <note>catalytic</note>
    </ligand>
</feature>
<dbReference type="EC" id="3.5.4.33" evidence="8"/>